<proteinExistence type="predicted"/>
<reference evidence="1 2" key="1">
    <citation type="submission" date="2020-08" db="EMBL/GenBank/DDBJ databases">
        <title>Genomic Encyclopedia of Type Strains, Phase IV (KMG-IV): sequencing the most valuable type-strain genomes for metagenomic binning, comparative biology and taxonomic classification.</title>
        <authorList>
            <person name="Goeker M."/>
        </authorList>
    </citation>
    <scope>NUCLEOTIDE SEQUENCE [LARGE SCALE GENOMIC DNA]</scope>
    <source>
        <strain evidence="1 2">DSM 26736</strain>
    </source>
</reference>
<keyword evidence="2" id="KW-1185">Reference proteome</keyword>
<dbReference type="EMBL" id="JACIJF010000001">
    <property type="protein sequence ID" value="MBB5708836.1"/>
    <property type="molecule type" value="Genomic_DNA"/>
</dbReference>
<dbReference type="SUPFAM" id="SSF48452">
    <property type="entry name" value="TPR-like"/>
    <property type="match status" value="1"/>
</dbReference>
<organism evidence="1 2">
    <name type="scientific">Sphingomonas xinjiangensis</name>
    <dbReference type="NCBI Taxonomy" id="643568"/>
    <lineage>
        <taxon>Bacteria</taxon>
        <taxon>Pseudomonadati</taxon>
        <taxon>Pseudomonadota</taxon>
        <taxon>Alphaproteobacteria</taxon>
        <taxon>Sphingomonadales</taxon>
        <taxon>Sphingomonadaceae</taxon>
        <taxon>Sphingomonas</taxon>
    </lineage>
</organism>
<dbReference type="Gene3D" id="1.25.40.10">
    <property type="entry name" value="Tetratricopeptide repeat domain"/>
    <property type="match status" value="1"/>
</dbReference>
<dbReference type="Proteomes" id="UP000527143">
    <property type="component" value="Unassembled WGS sequence"/>
</dbReference>
<evidence type="ECO:0000313" key="1">
    <source>
        <dbReference type="EMBL" id="MBB5708836.1"/>
    </source>
</evidence>
<comment type="caution">
    <text evidence="1">The sequence shown here is derived from an EMBL/GenBank/DDBJ whole genome shotgun (WGS) entry which is preliminary data.</text>
</comment>
<dbReference type="RefSeq" id="WP_184083066.1">
    <property type="nucleotide sequence ID" value="NZ_JACIJF010000001.1"/>
</dbReference>
<name>A0A840YJ65_9SPHN</name>
<dbReference type="InterPro" id="IPR011990">
    <property type="entry name" value="TPR-like_helical_dom_sf"/>
</dbReference>
<dbReference type="AlphaFoldDB" id="A0A840YJ65"/>
<gene>
    <name evidence="1" type="ORF">FHT02_000042</name>
</gene>
<accession>A0A840YJ65</accession>
<sequence>MGWLLFLGLVIAAGLLLWLRRFPRRLWAIPATAVMLGAAGYAWQGAPGLAGHSVKAAKQQGSIDPELIALREVFFGRFNFDAAYFMASDAMERSGSSQAAAKVMIGAVRKAPENAGLWTWAGVVLAQNDGNQISPASRFAFDRAMTLAPKHPGPPFFYGLAHIREGKLVEARPYWAKAVALTPKDASYRGELLTRLFLLDRFLEAQQGGSAPQR</sequence>
<protein>
    <submittedName>
        <fullName evidence="1">Flp pilus assembly protein TadD</fullName>
    </submittedName>
</protein>
<evidence type="ECO:0000313" key="2">
    <source>
        <dbReference type="Proteomes" id="UP000527143"/>
    </source>
</evidence>